<organism evidence="3 4">
    <name type="scientific">Peptostreptococcus stomatis DSM 17678</name>
    <dbReference type="NCBI Taxonomy" id="596315"/>
    <lineage>
        <taxon>Bacteria</taxon>
        <taxon>Bacillati</taxon>
        <taxon>Bacillota</taxon>
        <taxon>Clostridia</taxon>
        <taxon>Peptostreptococcales</taxon>
        <taxon>Peptostreptococcaceae</taxon>
        <taxon>Peptostreptococcus</taxon>
    </lineage>
</organism>
<evidence type="ECO:0000313" key="3">
    <source>
        <dbReference type="EMBL" id="EFM64212.1"/>
    </source>
</evidence>
<comment type="caution">
    <text evidence="3">The sequence shown here is derived from an EMBL/GenBank/DDBJ whole genome shotgun (WGS) entry which is preliminary data.</text>
</comment>
<evidence type="ECO:0000256" key="2">
    <source>
        <dbReference type="SAM" id="Phobius"/>
    </source>
</evidence>
<accession>E0E4J3</accession>
<keyword evidence="2" id="KW-0472">Membrane</keyword>
<proteinExistence type="predicted"/>
<protein>
    <submittedName>
        <fullName evidence="3">Uncharacterized protein</fullName>
    </submittedName>
</protein>
<dbReference type="eggNOG" id="ENOG50335CG">
    <property type="taxonomic scope" value="Bacteria"/>
</dbReference>
<keyword evidence="2" id="KW-1133">Transmembrane helix</keyword>
<feature type="compositionally biased region" description="Basic and acidic residues" evidence="1">
    <location>
        <begin position="1"/>
        <end position="19"/>
    </location>
</feature>
<reference evidence="3 4" key="1">
    <citation type="submission" date="2010-08" db="EMBL/GenBank/DDBJ databases">
        <authorList>
            <person name="Harkins D.M."/>
            <person name="Madupu R."/>
            <person name="Durkin A.S."/>
            <person name="Torralba M."/>
            <person name="Methe B."/>
            <person name="Sutton G.G."/>
            <person name="Nelson K.E."/>
        </authorList>
    </citation>
    <scope>NUCLEOTIDE SEQUENCE [LARGE SCALE GENOMIC DNA]</scope>
    <source>
        <strain evidence="3 4">DSM 17678</strain>
    </source>
</reference>
<evidence type="ECO:0000313" key="4">
    <source>
        <dbReference type="Proteomes" id="UP000003244"/>
    </source>
</evidence>
<dbReference type="Proteomes" id="UP000003244">
    <property type="component" value="Unassembled WGS sequence"/>
</dbReference>
<dbReference type="OrthoDB" id="1749901at2"/>
<feature type="transmembrane region" description="Helical" evidence="2">
    <location>
        <begin position="142"/>
        <end position="164"/>
    </location>
</feature>
<feature type="transmembrane region" description="Helical" evidence="2">
    <location>
        <begin position="68"/>
        <end position="85"/>
    </location>
</feature>
<name>E0E4J3_9FIRM</name>
<dbReference type="GeneID" id="84801209"/>
<keyword evidence="2" id="KW-0812">Transmembrane</keyword>
<evidence type="ECO:0000256" key="1">
    <source>
        <dbReference type="SAM" id="MobiDB-lite"/>
    </source>
</evidence>
<feature type="transmembrane region" description="Helical" evidence="2">
    <location>
        <begin position="45"/>
        <end position="62"/>
    </location>
</feature>
<dbReference type="STRING" id="596315.HMPREF0634_1370"/>
<dbReference type="EMBL" id="ADGQ01000066">
    <property type="protein sequence ID" value="EFM64212.1"/>
    <property type="molecule type" value="Genomic_DNA"/>
</dbReference>
<keyword evidence="4" id="KW-1185">Reference proteome</keyword>
<feature type="region of interest" description="Disordered" evidence="1">
    <location>
        <begin position="1"/>
        <end position="38"/>
    </location>
</feature>
<sequence length="208" mass="23443">MDYKEIKPGGQEGDRESRPTKPQSQNGNIKARPPGPNKNNMARRIALMGLLLAFNSIIYILVNYIPTNTIALLVLASLPALVVVIEFGLRDGALYTLGTIILAFILIGNKVHFATYLLTFSTYPLIKALVEKNKSFKLELGVKLAYANLVFLVAYLVYGQFIVINDLISKYIPLTLLVYNICFLIYDKGLSQFVVYYHDKLSKFIKMR</sequence>
<gene>
    <name evidence="3" type="ORF">HMPREF0634_1370</name>
</gene>
<feature type="transmembrane region" description="Helical" evidence="2">
    <location>
        <begin position="176"/>
        <end position="198"/>
    </location>
</feature>
<dbReference type="AlphaFoldDB" id="E0E4J3"/>
<dbReference type="RefSeq" id="WP_007790581.1">
    <property type="nucleotide sequence ID" value="NZ_ADGQ01000066.1"/>
</dbReference>